<keyword evidence="2 3" id="KW-0238">DNA-binding</keyword>
<dbReference type="PROSITE" id="PS51755">
    <property type="entry name" value="OMPR_PHOB"/>
    <property type="match status" value="1"/>
</dbReference>
<dbReference type="SUPFAM" id="SSF46894">
    <property type="entry name" value="C-terminal effector domain of the bipartite response regulators"/>
    <property type="match status" value="1"/>
</dbReference>
<sequence>MLGPLAVWTAAGEPVQVPEVKVRALLADLLVHRGVPVSTDRLTEDLWGGRPPGNAPAALRVKASQLRKALGDRDLVTFQPPGYLLRVAAEEVDAGLFQALLGRAAHTTDLTVRRALLTEALELWRGEAYGEFADEQFTRTAIAKLDEQRLVAMESLAETRLGLGEHDLLAAELADLVRRHPLRERLQAVHLRSLYRAGRQSEALTRYAALRSRLANDLGIDPGPELTSLHQAILHQSPTLTFPTPPTDPHPTGPRTNLPAPLTALVGRREAVAEVRSLLTTTRLITLTGPGGVGKTRLALEVATQPRELGVAGQPDAREVAGSGFAGGVWLVELGAVSVQGRGGVADAVAKVLGVRDDVPGALTDRLAGALRDGRTLLVLDNCEHVVDEVAELAGVLLRAAPGLRILATSQEPLRVAGETVWSVPPLARAAAVELFRARAGVRLDDDAAVAEICERLDGIPLALELAATRMRALTPRQLADRLDDRFRVLASGQRGAPARQRTLRAMIAWSWELLTEAERLVLRRLAVHTGGWTLEAAEAICADSGSDVVDVLTRLVDRSLVVAGPTRVAGQVVDRSVTEPAGLHDRPGAAPGLPGDRSGTGPRYRLLESVGAYCRERLAEAGELDAMRLRHARHYADLAERAEPHLRGHEQRRLLAVFDAEGDNIRAAIEASVRLGAAEEAVRLVNATAWYWVLRGRLGEGRRALESVVAVSDDVQARIWLTGLALLAGRPPQPDSHPLDSPEDPPVQGKTEQPHSPDDPPGQNKTRWFDGRWFEAVGEPLARARARWFAGFCLFGFDDLSASVRLIDEALADFQALGDTWGTAAALNVRARWAAMRGDVAALREDGERGLVLFRAAGDRWGEMRAAENLGTYAEITGDYERAAELRRAGLRRAEELGLWSAVSDALSRLGRIALLTGDHALAEDYHERARALAVSQSNRPAEEFAEVGLALVARRRGRLDEAERRMRAQLGWVREVSGDPGAALILAELGFAAEQRGDAAGALDLHLQSLASARKVGDPRAVALAFEGLAGARALRGRYDEAARLLGGAAALRESVGAPLPPAERGDVDRITAAVRQALGDDAFTAAMTAGATRPGGATAGHDFSEPGVEA</sequence>
<reference evidence="6" key="1">
    <citation type="journal article" date="2014" name="Int. J. Syst. Evol. Microbiol.">
        <title>Complete genome sequence of Corynebacterium casei LMG S-19264T (=DSM 44701T), isolated from a smear-ripened cheese.</title>
        <authorList>
            <consortium name="US DOE Joint Genome Institute (JGI-PGF)"/>
            <person name="Walter F."/>
            <person name="Albersmeier A."/>
            <person name="Kalinowski J."/>
            <person name="Ruckert C."/>
        </authorList>
    </citation>
    <scope>NUCLEOTIDE SEQUENCE</scope>
    <source>
        <strain evidence="6">CGMCC 4.7430</strain>
    </source>
</reference>
<comment type="caution">
    <text evidence="6">The sequence shown here is derived from an EMBL/GenBank/DDBJ whole genome shotgun (WGS) entry which is preliminary data.</text>
</comment>
<name>A0A918E2Z5_9ACTN</name>
<dbReference type="Proteomes" id="UP000660745">
    <property type="component" value="Unassembled WGS sequence"/>
</dbReference>
<evidence type="ECO:0000256" key="3">
    <source>
        <dbReference type="PROSITE-ProRule" id="PRU01091"/>
    </source>
</evidence>
<evidence type="ECO:0000256" key="2">
    <source>
        <dbReference type="ARBA" id="ARBA00023125"/>
    </source>
</evidence>
<evidence type="ECO:0000313" key="6">
    <source>
        <dbReference type="EMBL" id="GGP00527.1"/>
    </source>
</evidence>
<dbReference type="InterPro" id="IPR036388">
    <property type="entry name" value="WH-like_DNA-bd_sf"/>
</dbReference>
<gene>
    <name evidence="6" type="ORF">GCM10012278_01340</name>
</gene>
<accession>A0A918E2Z5</accession>
<dbReference type="PANTHER" id="PTHR47691">
    <property type="entry name" value="REGULATOR-RELATED"/>
    <property type="match status" value="1"/>
</dbReference>
<evidence type="ECO:0000259" key="5">
    <source>
        <dbReference type="PROSITE" id="PS51755"/>
    </source>
</evidence>
<dbReference type="GO" id="GO:0006355">
    <property type="term" value="P:regulation of DNA-templated transcription"/>
    <property type="evidence" value="ECO:0007669"/>
    <property type="project" value="InterPro"/>
</dbReference>
<evidence type="ECO:0000313" key="7">
    <source>
        <dbReference type="Proteomes" id="UP000660745"/>
    </source>
</evidence>
<dbReference type="InterPro" id="IPR011990">
    <property type="entry name" value="TPR-like_helical_dom_sf"/>
</dbReference>
<evidence type="ECO:0000256" key="4">
    <source>
        <dbReference type="SAM" id="MobiDB-lite"/>
    </source>
</evidence>
<proteinExistence type="inferred from homology"/>
<dbReference type="InterPro" id="IPR027417">
    <property type="entry name" value="P-loop_NTPase"/>
</dbReference>
<dbReference type="SUPFAM" id="SSF52540">
    <property type="entry name" value="P-loop containing nucleoside triphosphate hydrolases"/>
    <property type="match status" value="1"/>
</dbReference>
<dbReference type="EMBL" id="BMNK01000001">
    <property type="protein sequence ID" value="GGP00527.1"/>
    <property type="molecule type" value="Genomic_DNA"/>
</dbReference>
<dbReference type="InterPro" id="IPR016032">
    <property type="entry name" value="Sig_transdc_resp-reg_C-effctor"/>
</dbReference>
<dbReference type="InterPro" id="IPR019734">
    <property type="entry name" value="TPR_rpt"/>
</dbReference>
<feature type="region of interest" description="Disordered" evidence="4">
    <location>
        <begin position="578"/>
        <end position="602"/>
    </location>
</feature>
<dbReference type="GO" id="GO:0003677">
    <property type="term" value="F:DNA binding"/>
    <property type="evidence" value="ECO:0007669"/>
    <property type="project" value="UniProtKB-UniRule"/>
</dbReference>
<dbReference type="PANTHER" id="PTHR47691:SF3">
    <property type="entry name" value="HTH-TYPE TRANSCRIPTIONAL REGULATOR RV0890C-RELATED"/>
    <property type="match status" value="1"/>
</dbReference>
<dbReference type="Gene3D" id="1.25.40.10">
    <property type="entry name" value="Tetratricopeptide repeat domain"/>
    <property type="match status" value="2"/>
</dbReference>
<dbReference type="PRINTS" id="PR00364">
    <property type="entry name" value="DISEASERSIST"/>
</dbReference>
<feature type="region of interest" description="Disordered" evidence="4">
    <location>
        <begin position="732"/>
        <end position="768"/>
    </location>
</feature>
<dbReference type="InterPro" id="IPR001867">
    <property type="entry name" value="OmpR/PhoB-type_DNA-bd"/>
</dbReference>
<evidence type="ECO:0000256" key="1">
    <source>
        <dbReference type="ARBA" id="ARBA00005820"/>
    </source>
</evidence>
<dbReference type="CDD" id="cd15831">
    <property type="entry name" value="BTAD"/>
    <property type="match status" value="1"/>
</dbReference>
<feature type="domain" description="OmpR/PhoB-type" evidence="5">
    <location>
        <begin position="1"/>
        <end position="87"/>
    </location>
</feature>
<dbReference type="Gene3D" id="3.40.50.300">
    <property type="entry name" value="P-loop containing nucleotide triphosphate hydrolases"/>
    <property type="match status" value="1"/>
</dbReference>
<dbReference type="SMART" id="SM01043">
    <property type="entry name" value="BTAD"/>
    <property type="match status" value="1"/>
</dbReference>
<dbReference type="Gene3D" id="1.10.10.10">
    <property type="entry name" value="Winged helix-like DNA-binding domain superfamily/Winged helix DNA-binding domain"/>
    <property type="match status" value="1"/>
</dbReference>
<dbReference type="Pfam" id="PF03704">
    <property type="entry name" value="BTAD"/>
    <property type="match status" value="1"/>
</dbReference>
<dbReference type="SMART" id="SM00028">
    <property type="entry name" value="TPR"/>
    <property type="match status" value="3"/>
</dbReference>
<feature type="DNA-binding region" description="OmpR/PhoB-type" evidence="3">
    <location>
        <begin position="1"/>
        <end position="87"/>
    </location>
</feature>
<protein>
    <submittedName>
        <fullName evidence="6">SARP family transcriptional regulator</fullName>
    </submittedName>
</protein>
<dbReference type="AlphaFoldDB" id="A0A918E2Z5"/>
<keyword evidence="7" id="KW-1185">Reference proteome</keyword>
<reference evidence="6" key="2">
    <citation type="submission" date="2020-09" db="EMBL/GenBank/DDBJ databases">
        <authorList>
            <person name="Sun Q."/>
            <person name="Zhou Y."/>
        </authorList>
    </citation>
    <scope>NUCLEOTIDE SEQUENCE</scope>
    <source>
        <strain evidence="6">CGMCC 4.7430</strain>
    </source>
</reference>
<dbReference type="SMART" id="SM00862">
    <property type="entry name" value="Trans_reg_C"/>
    <property type="match status" value="1"/>
</dbReference>
<organism evidence="6 7">
    <name type="scientific">Nonomuraea glycinis</name>
    <dbReference type="NCBI Taxonomy" id="2047744"/>
    <lineage>
        <taxon>Bacteria</taxon>
        <taxon>Bacillati</taxon>
        <taxon>Actinomycetota</taxon>
        <taxon>Actinomycetes</taxon>
        <taxon>Streptosporangiales</taxon>
        <taxon>Streptosporangiaceae</taxon>
        <taxon>Nonomuraea</taxon>
    </lineage>
</organism>
<dbReference type="InterPro" id="IPR005158">
    <property type="entry name" value="BTAD"/>
</dbReference>
<dbReference type="SUPFAM" id="SSF48452">
    <property type="entry name" value="TPR-like"/>
    <property type="match status" value="3"/>
</dbReference>
<comment type="similarity">
    <text evidence="1">Belongs to the AfsR/DnrI/RedD regulatory family.</text>
</comment>
<dbReference type="GO" id="GO:0000160">
    <property type="term" value="P:phosphorelay signal transduction system"/>
    <property type="evidence" value="ECO:0007669"/>
    <property type="project" value="InterPro"/>
</dbReference>